<sequence length="283" mass="31287">MRKPSHEQSGKRVTIARTQAPSAPLLQESDHQKATPVSGAAHKLIPPRSENSLEAPDTAGVCTTLTARATVGSRAALKLTHPKIEKSAEEPKTAEDWTPTLSQGQTMERGRTYANSTEPRKLRGRARNSERRHATRYWRRGRERGRMQTHSHDHQLRGRAWNRGSLPPTHSRSQTREKLGPPYTNLGGGRTLAPPSANPENVEPEARGNKTTDNWPTEAFIAARSASTATNLLAQGASETGSCWRERFALEQPDDLVRFFSLAERFSASFLGLITLTGRKLTT</sequence>
<evidence type="ECO:0000256" key="1">
    <source>
        <dbReference type="SAM" id="MobiDB-lite"/>
    </source>
</evidence>
<proteinExistence type="predicted"/>
<reference evidence="2 3" key="1">
    <citation type="submission" date="2019-05" db="EMBL/GenBank/DDBJ databases">
        <title>Another draft genome of Portunus trituberculatus and its Hox gene families provides insights of decapod evolution.</title>
        <authorList>
            <person name="Jeong J.-H."/>
            <person name="Song I."/>
            <person name="Kim S."/>
            <person name="Choi T."/>
            <person name="Kim D."/>
            <person name="Ryu S."/>
            <person name="Kim W."/>
        </authorList>
    </citation>
    <scope>NUCLEOTIDE SEQUENCE [LARGE SCALE GENOMIC DNA]</scope>
    <source>
        <tissue evidence="2">Muscle</tissue>
    </source>
</reference>
<evidence type="ECO:0000313" key="2">
    <source>
        <dbReference type="EMBL" id="MPC55719.1"/>
    </source>
</evidence>
<feature type="compositionally biased region" description="Basic and acidic residues" evidence="1">
    <location>
        <begin position="1"/>
        <end position="10"/>
    </location>
</feature>
<keyword evidence="3" id="KW-1185">Reference proteome</keyword>
<organism evidence="2 3">
    <name type="scientific">Portunus trituberculatus</name>
    <name type="common">Swimming crab</name>
    <name type="synonym">Neptunus trituberculatus</name>
    <dbReference type="NCBI Taxonomy" id="210409"/>
    <lineage>
        <taxon>Eukaryota</taxon>
        <taxon>Metazoa</taxon>
        <taxon>Ecdysozoa</taxon>
        <taxon>Arthropoda</taxon>
        <taxon>Crustacea</taxon>
        <taxon>Multicrustacea</taxon>
        <taxon>Malacostraca</taxon>
        <taxon>Eumalacostraca</taxon>
        <taxon>Eucarida</taxon>
        <taxon>Decapoda</taxon>
        <taxon>Pleocyemata</taxon>
        <taxon>Brachyura</taxon>
        <taxon>Eubrachyura</taxon>
        <taxon>Portunoidea</taxon>
        <taxon>Portunidae</taxon>
        <taxon>Portuninae</taxon>
        <taxon>Portunus</taxon>
    </lineage>
</organism>
<protein>
    <submittedName>
        <fullName evidence="2">Uncharacterized protein</fullName>
    </submittedName>
</protein>
<name>A0A5B7GDQ4_PORTR</name>
<dbReference type="AlphaFoldDB" id="A0A5B7GDQ4"/>
<feature type="region of interest" description="Disordered" evidence="1">
    <location>
        <begin position="82"/>
        <end position="213"/>
    </location>
</feature>
<dbReference type="Proteomes" id="UP000324222">
    <property type="component" value="Unassembled WGS sequence"/>
</dbReference>
<gene>
    <name evidence="2" type="ORF">E2C01_049663</name>
</gene>
<accession>A0A5B7GDQ4</accession>
<evidence type="ECO:0000313" key="3">
    <source>
        <dbReference type="Proteomes" id="UP000324222"/>
    </source>
</evidence>
<feature type="compositionally biased region" description="Basic and acidic residues" evidence="1">
    <location>
        <begin position="82"/>
        <end position="95"/>
    </location>
</feature>
<dbReference type="EMBL" id="VSRR010013386">
    <property type="protein sequence ID" value="MPC55719.1"/>
    <property type="molecule type" value="Genomic_DNA"/>
</dbReference>
<feature type="compositionally biased region" description="Basic residues" evidence="1">
    <location>
        <begin position="133"/>
        <end position="143"/>
    </location>
</feature>
<comment type="caution">
    <text evidence="2">The sequence shown here is derived from an EMBL/GenBank/DDBJ whole genome shotgun (WGS) entry which is preliminary data.</text>
</comment>
<feature type="region of interest" description="Disordered" evidence="1">
    <location>
        <begin position="1"/>
        <end position="57"/>
    </location>
</feature>
<feature type="compositionally biased region" description="Basic and acidic residues" evidence="1">
    <location>
        <begin position="144"/>
        <end position="156"/>
    </location>
</feature>